<accession>A0A1J5R0G7</accession>
<comment type="caution">
    <text evidence="1">The sequence shown here is derived from an EMBL/GenBank/DDBJ whole genome shotgun (WGS) entry which is preliminary data.</text>
</comment>
<sequence length="64" mass="6865">MLACRLARMKFCTAIIANGAAMSEAMAFVSNKISTHWKAQGYLVKGFANDSPDYGVGALVGYVF</sequence>
<dbReference type="EMBL" id="MLJW01000723">
    <property type="protein sequence ID" value="OIQ83219.1"/>
    <property type="molecule type" value="Genomic_DNA"/>
</dbReference>
<proteinExistence type="predicted"/>
<organism evidence="1">
    <name type="scientific">mine drainage metagenome</name>
    <dbReference type="NCBI Taxonomy" id="410659"/>
    <lineage>
        <taxon>unclassified sequences</taxon>
        <taxon>metagenomes</taxon>
        <taxon>ecological metagenomes</taxon>
    </lineage>
</organism>
<protein>
    <submittedName>
        <fullName evidence="1">Uncharacterized protein</fullName>
    </submittedName>
</protein>
<dbReference type="AlphaFoldDB" id="A0A1J5R0G7"/>
<name>A0A1J5R0G7_9ZZZZ</name>
<gene>
    <name evidence="1" type="ORF">GALL_349820</name>
</gene>
<reference evidence="1" key="1">
    <citation type="submission" date="2016-10" db="EMBL/GenBank/DDBJ databases">
        <title>Sequence of Gallionella enrichment culture.</title>
        <authorList>
            <person name="Poehlein A."/>
            <person name="Muehling M."/>
            <person name="Daniel R."/>
        </authorList>
    </citation>
    <scope>NUCLEOTIDE SEQUENCE</scope>
</reference>
<evidence type="ECO:0000313" key="1">
    <source>
        <dbReference type="EMBL" id="OIQ83219.1"/>
    </source>
</evidence>